<protein>
    <recommendedName>
        <fullName evidence="2">DUF4369 domain-containing protein</fullName>
    </recommendedName>
</protein>
<feature type="chain" id="PRO_5001915677" description="DUF4369 domain-containing protein" evidence="1">
    <location>
        <begin position="19"/>
        <end position="282"/>
    </location>
</feature>
<organism evidence="3 4">
    <name type="scientific">Prevotella amnii DNF00058</name>
    <dbReference type="NCBI Taxonomy" id="1401066"/>
    <lineage>
        <taxon>Bacteria</taxon>
        <taxon>Pseudomonadati</taxon>
        <taxon>Bacteroidota</taxon>
        <taxon>Bacteroidia</taxon>
        <taxon>Bacteroidales</taxon>
        <taxon>Prevotellaceae</taxon>
        <taxon>Prevotella</taxon>
    </lineage>
</organism>
<sequence>MYKILLALLLIVCLASCATSYDIKGTSNVSSLDGRKLYLKTDQADSLISIDSCDVIHGQFSFHGQMDSVRMAQIYMDDIDLQFPVVLEEGNITVRLDNIQQRVGGTPLNESLNAFWSKFNQIRSQYGEIDHEESAAILNGHDENEVDAQLIKKALGIYAKSDKLFTKYVIDNFDNILGPWIFLTRIGYDSTPNVYPVWMDEVMYANAMNQLPSWVEYIMAKATEQFKNNKHVKEFYARFQQTQKEMNGTATPAIGTDPTTKLGSHVAVPTPMDLAGDSAKAK</sequence>
<dbReference type="InterPro" id="IPR025380">
    <property type="entry name" value="DUF4369"/>
</dbReference>
<gene>
    <name evidence="3" type="ORF">HMPREF9302_06310</name>
</gene>
<evidence type="ECO:0000313" key="4">
    <source>
        <dbReference type="Proteomes" id="UP000029614"/>
    </source>
</evidence>
<keyword evidence="1" id="KW-0732">Signal</keyword>
<name>A0A096AXC0_9BACT</name>
<evidence type="ECO:0000313" key="3">
    <source>
        <dbReference type="EMBL" id="KGF51738.1"/>
    </source>
</evidence>
<feature type="domain" description="DUF4369" evidence="2">
    <location>
        <begin position="21"/>
        <end position="111"/>
    </location>
</feature>
<feature type="signal peptide" evidence="1">
    <location>
        <begin position="1"/>
        <end position="18"/>
    </location>
</feature>
<dbReference type="RefSeq" id="WP_036855711.1">
    <property type="nucleotide sequence ID" value="NZ_JRNU01000025.1"/>
</dbReference>
<evidence type="ECO:0000256" key="1">
    <source>
        <dbReference type="SAM" id="SignalP"/>
    </source>
</evidence>
<dbReference type="AlphaFoldDB" id="A0A096AXC0"/>
<keyword evidence="4" id="KW-1185">Reference proteome</keyword>
<evidence type="ECO:0000259" key="2">
    <source>
        <dbReference type="Pfam" id="PF14289"/>
    </source>
</evidence>
<reference evidence="3 4" key="1">
    <citation type="submission" date="2014-07" db="EMBL/GenBank/DDBJ databases">
        <authorList>
            <person name="McCorrison J."/>
            <person name="Sanka R."/>
            <person name="Torralba M."/>
            <person name="Gillis M."/>
            <person name="Haft D.H."/>
            <person name="Methe B."/>
            <person name="Sutton G."/>
            <person name="Nelson K.E."/>
        </authorList>
    </citation>
    <scope>NUCLEOTIDE SEQUENCE [LARGE SCALE GENOMIC DNA]</scope>
    <source>
        <strain evidence="3 4">DNF00058</strain>
    </source>
</reference>
<dbReference type="EMBL" id="JRNU01000025">
    <property type="protein sequence ID" value="KGF51738.1"/>
    <property type="molecule type" value="Genomic_DNA"/>
</dbReference>
<dbReference type="OrthoDB" id="1080386at2"/>
<comment type="caution">
    <text evidence="3">The sequence shown here is derived from an EMBL/GenBank/DDBJ whole genome shotgun (WGS) entry which is preliminary data.</text>
</comment>
<dbReference type="Proteomes" id="UP000029614">
    <property type="component" value="Unassembled WGS sequence"/>
</dbReference>
<proteinExistence type="predicted"/>
<accession>A0A096AXC0</accession>
<dbReference type="Pfam" id="PF14289">
    <property type="entry name" value="DUF4369"/>
    <property type="match status" value="1"/>
</dbReference>